<comment type="caution">
    <text evidence="1">The sequence shown here is derived from an EMBL/GenBank/DDBJ whole genome shotgun (WGS) entry which is preliminary data.</text>
</comment>
<gene>
    <name evidence="1" type="ORF">H4R21_001821</name>
</gene>
<dbReference type="EMBL" id="JANBUN010000411">
    <property type="protein sequence ID" value="KAJ2803984.1"/>
    <property type="molecule type" value="Genomic_DNA"/>
</dbReference>
<keyword evidence="2" id="KW-1185">Reference proteome</keyword>
<name>A0ACC1LA81_9FUNG</name>
<feature type="non-terminal residue" evidence="1">
    <location>
        <position position="300"/>
    </location>
</feature>
<feature type="non-terminal residue" evidence="1">
    <location>
        <position position="1"/>
    </location>
</feature>
<reference evidence="1" key="1">
    <citation type="submission" date="2022-07" db="EMBL/GenBank/DDBJ databases">
        <title>Phylogenomic reconstructions and comparative analyses of Kickxellomycotina fungi.</title>
        <authorList>
            <person name="Reynolds N.K."/>
            <person name="Stajich J.E."/>
            <person name="Barry K."/>
            <person name="Grigoriev I.V."/>
            <person name="Crous P."/>
            <person name="Smith M.E."/>
        </authorList>
    </citation>
    <scope>NUCLEOTIDE SEQUENCE</scope>
    <source>
        <strain evidence="1">BCRC 34780</strain>
    </source>
</reference>
<sequence>TNSDVPAVRRRPGRRAAGSVDRALVPVRSGRGGRSRLRVRGRAHADVAHGAVAVHQRDARGRGAGGAAGVPADPRAVPRADPAARAPGGRAGAARGAAHPRRVADAGRLGGARHRLAGAQCVCAARRQDLCVQRPAARGDDRGRAGDGARPRDSPPARAPHGREAVAGAAPERGLPARRAVCRHERRPARPLRDQPARGAAQQPPLRGGGGPDRAGPYGPRLLRPRAGRRPLAEHEGRRGPGAARAPQHPSFDCIAYHKHPQSGPRRRAGPRGCRMPRAVAAARVCALWVRQRPARALRV</sequence>
<proteinExistence type="predicted"/>
<evidence type="ECO:0000313" key="1">
    <source>
        <dbReference type="EMBL" id="KAJ2803984.1"/>
    </source>
</evidence>
<dbReference type="Proteomes" id="UP001140087">
    <property type="component" value="Unassembled WGS sequence"/>
</dbReference>
<protein>
    <submittedName>
        <fullName evidence="1">Uncharacterized protein</fullName>
    </submittedName>
</protein>
<accession>A0ACC1LA81</accession>
<organism evidence="1 2">
    <name type="scientific">Coemansia helicoidea</name>
    <dbReference type="NCBI Taxonomy" id="1286919"/>
    <lineage>
        <taxon>Eukaryota</taxon>
        <taxon>Fungi</taxon>
        <taxon>Fungi incertae sedis</taxon>
        <taxon>Zoopagomycota</taxon>
        <taxon>Kickxellomycotina</taxon>
        <taxon>Kickxellomycetes</taxon>
        <taxon>Kickxellales</taxon>
        <taxon>Kickxellaceae</taxon>
        <taxon>Coemansia</taxon>
    </lineage>
</organism>
<evidence type="ECO:0000313" key="2">
    <source>
        <dbReference type="Proteomes" id="UP001140087"/>
    </source>
</evidence>